<reference evidence="2 3" key="1">
    <citation type="journal article" date="2011" name="J. Bacteriol.">
        <title>Genome Sequence of an Ammonia-Oxidizing Soil Archaeon, "Candidatus Nitrosoarchaeum koreensis" MY1.</title>
        <authorList>
            <person name="Kim B.K."/>
            <person name="Jung M.Y."/>
            <person name="Yu D.S."/>
            <person name="Park S.J."/>
            <person name="Oh T.K."/>
            <person name="Rhee S.K."/>
            <person name="Kim J.F."/>
        </authorList>
    </citation>
    <scope>NUCLEOTIDE SEQUENCE [LARGE SCALE GENOMIC DNA]</scope>
    <source>
        <strain evidence="2 3">MY1</strain>
    </source>
</reference>
<feature type="compositionally biased region" description="Basic residues" evidence="1">
    <location>
        <begin position="52"/>
        <end position="65"/>
    </location>
</feature>
<comment type="caution">
    <text evidence="2">The sequence shown here is derived from an EMBL/GenBank/DDBJ whole genome shotgun (WGS) entry which is preliminary data.</text>
</comment>
<feature type="compositionally biased region" description="Basic and acidic residues" evidence="1">
    <location>
        <begin position="9"/>
        <end position="29"/>
    </location>
</feature>
<evidence type="ECO:0000313" key="2">
    <source>
        <dbReference type="EMBL" id="EGP94148.1"/>
    </source>
</evidence>
<dbReference type="Proteomes" id="UP000004440">
    <property type="component" value="Unassembled WGS sequence"/>
</dbReference>
<gene>
    <name evidence="2" type="ORF">MY1_1392</name>
</gene>
<organism evidence="2 3">
    <name type="scientific">Nitrosarchaeum koreense MY1</name>
    <dbReference type="NCBI Taxonomy" id="1001994"/>
    <lineage>
        <taxon>Archaea</taxon>
        <taxon>Nitrososphaerota</taxon>
        <taxon>Nitrososphaeria</taxon>
        <taxon>Nitrosopumilales</taxon>
        <taxon>Nitrosopumilaceae</taxon>
        <taxon>Nitrosarchaeum</taxon>
    </lineage>
</organism>
<evidence type="ECO:0000313" key="3">
    <source>
        <dbReference type="Proteomes" id="UP000004440"/>
    </source>
</evidence>
<dbReference type="OrthoDB" id="376636at2157"/>
<evidence type="ECO:0000256" key="1">
    <source>
        <dbReference type="SAM" id="MobiDB-lite"/>
    </source>
</evidence>
<dbReference type="AlphaFoldDB" id="F9CYI6"/>
<name>F9CYI6_9ARCH</name>
<protein>
    <submittedName>
        <fullName evidence="2">Uncharacterized protein</fullName>
    </submittedName>
</protein>
<feature type="region of interest" description="Disordered" evidence="1">
    <location>
        <begin position="1"/>
        <end position="65"/>
    </location>
</feature>
<proteinExistence type="predicted"/>
<feature type="compositionally biased region" description="Basic and acidic residues" evidence="1">
    <location>
        <begin position="41"/>
        <end position="51"/>
    </location>
</feature>
<accession>F9CYI6</accession>
<dbReference type="RefSeq" id="WP_007551064.1">
    <property type="nucleotide sequence ID" value="NZ_AFPU01000001.1"/>
</dbReference>
<sequence>MVTSKTRKTNVEELKKLQKNEKIRNDARHKGQKKGVSISTDKPKLKTEKTTRPARKITKKRVSIR</sequence>
<keyword evidence="3" id="KW-1185">Reference proteome</keyword>
<dbReference type="EMBL" id="AFPU01000001">
    <property type="protein sequence ID" value="EGP94148.1"/>
    <property type="molecule type" value="Genomic_DNA"/>
</dbReference>